<dbReference type="AlphaFoldDB" id="A0A0F8WTW8"/>
<accession>A0A0F8WTW8</accession>
<evidence type="ECO:0000313" key="2">
    <source>
        <dbReference type="EMBL" id="KKK60168.1"/>
    </source>
</evidence>
<name>A0A0F8WTW8_9ZZZZ</name>
<feature type="compositionally biased region" description="Basic and acidic residues" evidence="1">
    <location>
        <begin position="1"/>
        <end position="15"/>
    </location>
</feature>
<organism evidence="2">
    <name type="scientific">marine sediment metagenome</name>
    <dbReference type="NCBI Taxonomy" id="412755"/>
    <lineage>
        <taxon>unclassified sequences</taxon>
        <taxon>metagenomes</taxon>
        <taxon>ecological metagenomes</taxon>
    </lineage>
</organism>
<comment type="caution">
    <text evidence="2">The sequence shown here is derived from an EMBL/GenBank/DDBJ whole genome shotgun (WGS) entry which is preliminary data.</text>
</comment>
<sequence>MAYADKDKQREASRERQRRYKARQKALPERGVTFGAGQKIADATVGKPVPDLPANFGQPDCECLHCQQQRSNKSGNIIN</sequence>
<feature type="non-terminal residue" evidence="2">
    <location>
        <position position="79"/>
    </location>
</feature>
<dbReference type="EMBL" id="LAZR01063103">
    <property type="protein sequence ID" value="KKK60168.1"/>
    <property type="molecule type" value="Genomic_DNA"/>
</dbReference>
<reference evidence="2" key="1">
    <citation type="journal article" date="2015" name="Nature">
        <title>Complex archaea that bridge the gap between prokaryotes and eukaryotes.</title>
        <authorList>
            <person name="Spang A."/>
            <person name="Saw J.H."/>
            <person name="Jorgensen S.L."/>
            <person name="Zaremba-Niedzwiedzka K."/>
            <person name="Martijn J."/>
            <person name="Lind A.E."/>
            <person name="van Eijk R."/>
            <person name="Schleper C."/>
            <person name="Guy L."/>
            <person name="Ettema T.J."/>
        </authorList>
    </citation>
    <scope>NUCLEOTIDE SEQUENCE</scope>
</reference>
<gene>
    <name evidence="2" type="ORF">LCGC14_3027060</name>
</gene>
<proteinExistence type="predicted"/>
<protein>
    <submittedName>
        <fullName evidence="2">Uncharacterized protein</fullName>
    </submittedName>
</protein>
<feature type="region of interest" description="Disordered" evidence="1">
    <location>
        <begin position="1"/>
        <end position="30"/>
    </location>
</feature>
<evidence type="ECO:0000256" key="1">
    <source>
        <dbReference type="SAM" id="MobiDB-lite"/>
    </source>
</evidence>